<protein>
    <submittedName>
        <fullName evidence="2">Uncharacterized protein</fullName>
    </submittedName>
</protein>
<evidence type="ECO:0000313" key="2">
    <source>
        <dbReference type="EMBL" id="MXQ95628.1"/>
    </source>
</evidence>
<dbReference type="Proteomes" id="UP000322234">
    <property type="component" value="Unassembled WGS sequence"/>
</dbReference>
<dbReference type="EMBL" id="VBQZ03000141">
    <property type="protein sequence ID" value="MXQ95628.1"/>
    <property type="molecule type" value="Genomic_DNA"/>
</dbReference>
<keyword evidence="3" id="KW-1185">Reference proteome</keyword>
<comment type="caution">
    <text evidence="2">The sequence shown here is derived from an EMBL/GenBank/DDBJ whole genome shotgun (WGS) entry which is preliminary data.</text>
</comment>
<organism evidence="2 3">
    <name type="scientific">Bos mutus</name>
    <name type="common">wild yak</name>
    <dbReference type="NCBI Taxonomy" id="72004"/>
    <lineage>
        <taxon>Eukaryota</taxon>
        <taxon>Metazoa</taxon>
        <taxon>Chordata</taxon>
        <taxon>Craniata</taxon>
        <taxon>Vertebrata</taxon>
        <taxon>Euteleostomi</taxon>
        <taxon>Mammalia</taxon>
        <taxon>Eutheria</taxon>
        <taxon>Laurasiatheria</taxon>
        <taxon>Artiodactyla</taxon>
        <taxon>Ruminantia</taxon>
        <taxon>Pecora</taxon>
        <taxon>Bovidae</taxon>
        <taxon>Bovinae</taxon>
        <taxon>Bos</taxon>
    </lineage>
</organism>
<evidence type="ECO:0000313" key="3">
    <source>
        <dbReference type="Proteomes" id="UP000322234"/>
    </source>
</evidence>
<dbReference type="AlphaFoldDB" id="A0A6B0RZL4"/>
<feature type="region of interest" description="Disordered" evidence="1">
    <location>
        <begin position="1"/>
        <end position="23"/>
    </location>
</feature>
<evidence type="ECO:0000256" key="1">
    <source>
        <dbReference type="SAM" id="MobiDB-lite"/>
    </source>
</evidence>
<accession>A0A6B0RZL4</accession>
<name>A0A6B0RZL4_9CETA</name>
<gene>
    <name evidence="2" type="ORF">E5288_WYG009314</name>
</gene>
<sequence length="76" mass="8640">MRQMPEVAHPYPPRAVSQPQCTATSEAEDVGSAVCSQAHWPPLKINQLQSEKVNDRFPGLVCYWLFRQSRGWNVTL</sequence>
<proteinExistence type="predicted"/>
<reference evidence="2" key="1">
    <citation type="submission" date="2019-10" db="EMBL/GenBank/DDBJ databases">
        <title>The sequence and de novo assembly of the wild yak genome.</title>
        <authorList>
            <person name="Liu Y."/>
        </authorList>
    </citation>
    <scope>NUCLEOTIDE SEQUENCE [LARGE SCALE GENOMIC DNA]</scope>
    <source>
        <strain evidence="2">WY2019</strain>
    </source>
</reference>